<evidence type="ECO:0000313" key="1">
    <source>
        <dbReference type="EMBL" id="PUU74467.1"/>
    </source>
</evidence>
<dbReference type="Proteomes" id="UP000244722">
    <property type="component" value="Unassembled WGS sequence"/>
</dbReference>
<proteinExistence type="predicted"/>
<dbReference type="STRING" id="42251.A0A2T6ZG51"/>
<sequence>MIRQGNKWAHGGDAVVECLLYRGIRPRNDPYDFELLYGFLPPVVECLRKQETINALNIYATVQASDRKYGTESFYQSF</sequence>
<evidence type="ECO:0000313" key="2">
    <source>
        <dbReference type="Proteomes" id="UP000244722"/>
    </source>
</evidence>
<comment type="caution">
    <text evidence="1">The sequence shown here is derived from an EMBL/GenBank/DDBJ whole genome shotgun (WGS) entry which is preliminary data.</text>
</comment>
<protein>
    <submittedName>
        <fullName evidence="1">Uncharacterized protein</fullName>
    </submittedName>
</protein>
<accession>A0A2T6ZG51</accession>
<gene>
    <name evidence="1" type="ORF">B9Z19DRAFT_1092747</name>
</gene>
<dbReference type="EMBL" id="NESQ01000297">
    <property type="protein sequence ID" value="PUU74467.1"/>
    <property type="molecule type" value="Genomic_DNA"/>
</dbReference>
<keyword evidence="2" id="KW-1185">Reference proteome</keyword>
<reference evidence="1 2" key="1">
    <citation type="submission" date="2017-04" db="EMBL/GenBank/DDBJ databases">
        <title>Draft genome sequence of Tuber borchii Vittad., a whitish edible truffle.</title>
        <authorList>
            <consortium name="DOE Joint Genome Institute"/>
            <person name="Murat C."/>
            <person name="Kuo A."/>
            <person name="Barry K.W."/>
            <person name="Clum A."/>
            <person name="Dockter R.B."/>
            <person name="Fauchery L."/>
            <person name="Iotti M."/>
            <person name="Kohler A."/>
            <person name="Labutti K."/>
            <person name="Lindquist E.A."/>
            <person name="Lipzen A."/>
            <person name="Ohm R.A."/>
            <person name="Wang M."/>
            <person name="Grigoriev I.V."/>
            <person name="Zambonelli A."/>
            <person name="Martin F.M."/>
        </authorList>
    </citation>
    <scope>NUCLEOTIDE SEQUENCE [LARGE SCALE GENOMIC DNA]</scope>
    <source>
        <strain evidence="1 2">Tbo3840</strain>
    </source>
</reference>
<organism evidence="1 2">
    <name type="scientific">Tuber borchii</name>
    <name type="common">White truffle</name>
    <dbReference type="NCBI Taxonomy" id="42251"/>
    <lineage>
        <taxon>Eukaryota</taxon>
        <taxon>Fungi</taxon>
        <taxon>Dikarya</taxon>
        <taxon>Ascomycota</taxon>
        <taxon>Pezizomycotina</taxon>
        <taxon>Pezizomycetes</taxon>
        <taxon>Pezizales</taxon>
        <taxon>Tuberaceae</taxon>
        <taxon>Tuber</taxon>
    </lineage>
</organism>
<dbReference type="AlphaFoldDB" id="A0A2T6ZG51"/>
<name>A0A2T6ZG51_TUBBO</name>
<dbReference type="OrthoDB" id="5420280at2759"/>